<organism evidence="3 4">
    <name type="scientific">Podospora australis</name>
    <dbReference type="NCBI Taxonomy" id="1536484"/>
    <lineage>
        <taxon>Eukaryota</taxon>
        <taxon>Fungi</taxon>
        <taxon>Dikarya</taxon>
        <taxon>Ascomycota</taxon>
        <taxon>Pezizomycotina</taxon>
        <taxon>Sordariomycetes</taxon>
        <taxon>Sordariomycetidae</taxon>
        <taxon>Sordariales</taxon>
        <taxon>Podosporaceae</taxon>
        <taxon>Podospora</taxon>
    </lineage>
</organism>
<evidence type="ECO:0000313" key="4">
    <source>
        <dbReference type="Proteomes" id="UP001302126"/>
    </source>
</evidence>
<proteinExistence type="predicted"/>
<protein>
    <submittedName>
        <fullName evidence="3">Uncharacterized protein</fullName>
    </submittedName>
</protein>
<keyword evidence="2" id="KW-0732">Signal</keyword>
<name>A0AAN6WUD7_9PEZI</name>
<feature type="chain" id="PRO_5042842997" evidence="2">
    <location>
        <begin position="23"/>
        <end position="234"/>
    </location>
</feature>
<reference evidence="3" key="1">
    <citation type="journal article" date="2023" name="Mol. Phylogenet. Evol.">
        <title>Genome-scale phylogeny and comparative genomics of the fungal order Sordariales.</title>
        <authorList>
            <person name="Hensen N."/>
            <person name="Bonometti L."/>
            <person name="Westerberg I."/>
            <person name="Brannstrom I.O."/>
            <person name="Guillou S."/>
            <person name="Cros-Aarteil S."/>
            <person name="Calhoun S."/>
            <person name="Haridas S."/>
            <person name="Kuo A."/>
            <person name="Mondo S."/>
            <person name="Pangilinan J."/>
            <person name="Riley R."/>
            <person name="LaButti K."/>
            <person name="Andreopoulos B."/>
            <person name="Lipzen A."/>
            <person name="Chen C."/>
            <person name="Yan M."/>
            <person name="Daum C."/>
            <person name="Ng V."/>
            <person name="Clum A."/>
            <person name="Steindorff A."/>
            <person name="Ohm R.A."/>
            <person name="Martin F."/>
            <person name="Silar P."/>
            <person name="Natvig D.O."/>
            <person name="Lalanne C."/>
            <person name="Gautier V."/>
            <person name="Ament-Velasquez S.L."/>
            <person name="Kruys A."/>
            <person name="Hutchinson M.I."/>
            <person name="Powell A.J."/>
            <person name="Barry K."/>
            <person name="Miller A.N."/>
            <person name="Grigoriev I.V."/>
            <person name="Debuchy R."/>
            <person name="Gladieux P."/>
            <person name="Hiltunen Thoren M."/>
            <person name="Johannesson H."/>
        </authorList>
    </citation>
    <scope>NUCLEOTIDE SEQUENCE</scope>
    <source>
        <strain evidence="3">PSN309</strain>
    </source>
</reference>
<evidence type="ECO:0000313" key="3">
    <source>
        <dbReference type="EMBL" id="KAK4187490.1"/>
    </source>
</evidence>
<reference evidence="3" key="2">
    <citation type="submission" date="2023-05" db="EMBL/GenBank/DDBJ databases">
        <authorList>
            <consortium name="Lawrence Berkeley National Laboratory"/>
            <person name="Steindorff A."/>
            <person name="Hensen N."/>
            <person name="Bonometti L."/>
            <person name="Westerberg I."/>
            <person name="Brannstrom I.O."/>
            <person name="Guillou S."/>
            <person name="Cros-Aarteil S."/>
            <person name="Calhoun S."/>
            <person name="Haridas S."/>
            <person name="Kuo A."/>
            <person name="Mondo S."/>
            <person name="Pangilinan J."/>
            <person name="Riley R."/>
            <person name="Labutti K."/>
            <person name="Andreopoulos B."/>
            <person name="Lipzen A."/>
            <person name="Chen C."/>
            <person name="Yanf M."/>
            <person name="Daum C."/>
            <person name="Ng V."/>
            <person name="Clum A."/>
            <person name="Ohm R."/>
            <person name="Martin F."/>
            <person name="Silar P."/>
            <person name="Natvig D."/>
            <person name="Lalanne C."/>
            <person name="Gautier V."/>
            <person name="Ament-Velasquez S.L."/>
            <person name="Kruys A."/>
            <person name="Hutchinson M.I."/>
            <person name="Powell A.J."/>
            <person name="Barry K."/>
            <person name="Miller A.N."/>
            <person name="Grigoriev I.V."/>
            <person name="Debuchy R."/>
            <person name="Gladieux P."/>
            <person name="Thoren M.H."/>
            <person name="Johannesson H."/>
        </authorList>
    </citation>
    <scope>NUCLEOTIDE SEQUENCE</scope>
    <source>
        <strain evidence="3">PSN309</strain>
    </source>
</reference>
<comment type="caution">
    <text evidence="3">The sequence shown here is derived from an EMBL/GenBank/DDBJ whole genome shotgun (WGS) entry which is preliminary data.</text>
</comment>
<dbReference type="EMBL" id="MU864402">
    <property type="protein sequence ID" value="KAK4187490.1"/>
    <property type="molecule type" value="Genomic_DNA"/>
</dbReference>
<gene>
    <name evidence="3" type="ORF">QBC35DRAFT_551986</name>
</gene>
<evidence type="ECO:0000256" key="1">
    <source>
        <dbReference type="SAM" id="MobiDB-lite"/>
    </source>
</evidence>
<evidence type="ECO:0000256" key="2">
    <source>
        <dbReference type="SAM" id="SignalP"/>
    </source>
</evidence>
<feature type="signal peptide" evidence="2">
    <location>
        <begin position="1"/>
        <end position="22"/>
    </location>
</feature>
<accession>A0AAN6WUD7</accession>
<keyword evidence="4" id="KW-1185">Reference proteome</keyword>
<dbReference type="Proteomes" id="UP001302126">
    <property type="component" value="Unassembled WGS sequence"/>
</dbReference>
<feature type="region of interest" description="Disordered" evidence="1">
    <location>
        <begin position="190"/>
        <end position="211"/>
    </location>
</feature>
<dbReference type="AlphaFoldDB" id="A0AAN6WUD7"/>
<sequence>MTRAILLPFALVAALAGSLVSADRKPEIKCPGGLTNLVNGFDTRCDVASIDGLQGRPASQLLYEIIMEAPLPNSTFFANNNHVTCLYGGASFGLSGAGLGVGPVSFTIPPIKYGGALCLYVTKVPQGGLDLGQIRNLTRTYILKDGCDKCGFITANFFSRNVTQEGFVRLDWRDNANCIEGCIDPAKDLVPEPATSNNTNGTGAEDKKNSGETLRSNWAQLGSLLLLSAMVLVY</sequence>